<evidence type="ECO:0000313" key="2">
    <source>
        <dbReference type="Proteomes" id="UP000054217"/>
    </source>
</evidence>
<dbReference type="HOGENOM" id="CLU_2741092_0_0_1"/>
<evidence type="ECO:0000313" key="1">
    <source>
        <dbReference type="EMBL" id="KIN95974.1"/>
    </source>
</evidence>
<accession>A0A0C3N4I5</accession>
<gene>
    <name evidence="1" type="ORF">M404DRAFT_934264</name>
</gene>
<sequence length="76" mass="8524">MSLMGEDAQCAPLNGMLTDPIQALEHHINLNPADDSAHLFAWKHPTFSLCLLSKTEVTRRISTLITVHNLPQHQRP</sequence>
<keyword evidence="2" id="KW-1185">Reference proteome</keyword>
<dbReference type="InParanoid" id="A0A0C3N4I5"/>
<reference evidence="1 2" key="1">
    <citation type="submission" date="2014-04" db="EMBL/GenBank/DDBJ databases">
        <authorList>
            <consortium name="DOE Joint Genome Institute"/>
            <person name="Kuo A."/>
            <person name="Kohler A."/>
            <person name="Costa M.D."/>
            <person name="Nagy L.G."/>
            <person name="Floudas D."/>
            <person name="Copeland A."/>
            <person name="Barry K.W."/>
            <person name="Cichocki N."/>
            <person name="Veneault-Fourrey C."/>
            <person name="LaButti K."/>
            <person name="Lindquist E.A."/>
            <person name="Lipzen A."/>
            <person name="Lundell T."/>
            <person name="Morin E."/>
            <person name="Murat C."/>
            <person name="Sun H."/>
            <person name="Tunlid A."/>
            <person name="Henrissat B."/>
            <person name="Grigoriev I.V."/>
            <person name="Hibbett D.S."/>
            <person name="Martin F."/>
            <person name="Nordberg H.P."/>
            <person name="Cantor M.N."/>
            <person name="Hua S.X."/>
        </authorList>
    </citation>
    <scope>NUCLEOTIDE SEQUENCE [LARGE SCALE GENOMIC DNA]</scope>
    <source>
        <strain evidence="1 2">Marx 270</strain>
    </source>
</reference>
<organism evidence="1 2">
    <name type="scientific">Pisolithus tinctorius Marx 270</name>
    <dbReference type="NCBI Taxonomy" id="870435"/>
    <lineage>
        <taxon>Eukaryota</taxon>
        <taxon>Fungi</taxon>
        <taxon>Dikarya</taxon>
        <taxon>Basidiomycota</taxon>
        <taxon>Agaricomycotina</taxon>
        <taxon>Agaricomycetes</taxon>
        <taxon>Agaricomycetidae</taxon>
        <taxon>Boletales</taxon>
        <taxon>Sclerodermatineae</taxon>
        <taxon>Pisolithaceae</taxon>
        <taxon>Pisolithus</taxon>
    </lineage>
</organism>
<dbReference type="AlphaFoldDB" id="A0A0C3N4I5"/>
<reference evidence="2" key="2">
    <citation type="submission" date="2015-01" db="EMBL/GenBank/DDBJ databases">
        <title>Evolutionary Origins and Diversification of the Mycorrhizal Mutualists.</title>
        <authorList>
            <consortium name="DOE Joint Genome Institute"/>
            <consortium name="Mycorrhizal Genomics Consortium"/>
            <person name="Kohler A."/>
            <person name="Kuo A."/>
            <person name="Nagy L.G."/>
            <person name="Floudas D."/>
            <person name="Copeland A."/>
            <person name="Barry K.W."/>
            <person name="Cichocki N."/>
            <person name="Veneault-Fourrey C."/>
            <person name="LaButti K."/>
            <person name="Lindquist E.A."/>
            <person name="Lipzen A."/>
            <person name="Lundell T."/>
            <person name="Morin E."/>
            <person name="Murat C."/>
            <person name="Riley R."/>
            <person name="Ohm R."/>
            <person name="Sun H."/>
            <person name="Tunlid A."/>
            <person name="Henrissat B."/>
            <person name="Grigoriev I.V."/>
            <person name="Hibbett D.S."/>
            <person name="Martin F."/>
        </authorList>
    </citation>
    <scope>NUCLEOTIDE SEQUENCE [LARGE SCALE GENOMIC DNA]</scope>
    <source>
        <strain evidence="2">Marx 270</strain>
    </source>
</reference>
<protein>
    <submittedName>
        <fullName evidence="1">Uncharacterized protein</fullName>
    </submittedName>
</protein>
<dbReference type="EMBL" id="KN832056">
    <property type="protein sequence ID" value="KIN95974.1"/>
    <property type="molecule type" value="Genomic_DNA"/>
</dbReference>
<name>A0A0C3N4I5_PISTI</name>
<proteinExistence type="predicted"/>
<dbReference type="Proteomes" id="UP000054217">
    <property type="component" value="Unassembled WGS sequence"/>
</dbReference>
<dbReference type="OrthoDB" id="2678913at2759"/>